<dbReference type="PANTHER" id="PTHR11567">
    <property type="entry name" value="ACID PHOSPHATASE-RELATED"/>
    <property type="match status" value="1"/>
</dbReference>
<reference evidence="3" key="1">
    <citation type="submission" date="2025-08" db="UniProtKB">
        <authorList>
            <consortium name="RefSeq"/>
        </authorList>
    </citation>
    <scope>IDENTIFICATION</scope>
    <source>
        <tissue evidence="3">Whole body</tissue>
    </source>
</reference>
<dbReference type="GeneID" id="112688580"/>
<evidence type="ECO:0000313" key="2">
    <source>
        <dbReference type="Proteomes" id="UP000694846"/>
    </source>
</evidence>
<dbReference type="GO" id="GO:0016791">
    <property type="term" value="F:phosphatase activity"/>
    <property type="evidence" value="ECO:0007669"/>
    <property type="project" value="TreeGrafter"/>
</dbReference>
<protein>
    <submittedName>
        <fullName evidence="3">Protein FRA10AC1 homolog</fullName>
    </submittedName>
</protein>
<feature type="compositionally biased region" description="Basic residues" evidence="1">
    <location>
        <begin position="162"/>
        <end position="178"/>
    </location>
</feature>
<dbReference type="InterPro" id="IPR019129">
    <property type="entry name" value="Folate-sensitive_fs_Fra10Ac1"/>
</dbReference>
<sequence length="232" mass="27839">MDKNKLSVLQPFELHKQLLDKYLDYCKSVDVKKREKRDIDVIQENHKFVWDEDDEVVSWEQKLAKKYYDKLFKEYCICDLSLYKKSKVAMRWQTEKEMISGKGQFICGNRVCSEIKHLRTWEVNFSYMEHGEKKNTLVKLRLCADKCSNKLNYKHKVKEFKRKVSKSTKSKSTKHLKDRRTPDRQPTTSVQDEVPVTSKIVIEDNVWCEQLQVEDDKPREDDFENYLEQLLL</sequence>
<accession>A0A8B8G493</accession>
<dbReference type="OrthoDB" id="197967at2759"/>
<keyword evidence="2" id="KW-1185">Reference proteome</keyword>
<organism evidence="2 3">
    <name type="scientific">Sipha flava</name>
    <name type="common">yellow sugarcane aphid</name>
    <dbReference type="NCBI Taxonomy" id="143950"/>
    <lineage>
        <taxon>Eukaryota</taxon>
        <taxon>Metazoa</taxon>
        <taxon>Ecdysozoa</taxon>
        <taxon>Arthropoda</taxon>
        <taxon>Hexapoda</taxon>
        <taxon>Insecta</taxon>
        <taxon>Pterygota</taxon>
        <taxon>Neoptera</taxon>
        <taxon>Paraneoptera</taxon>
        <taxon>Hemiptera</taxon>
        <taxon>Sternorrhyncha</taxon>
        <taxon>Aphidomorpha</taxon>
        <taxon>Aphidoidea</taxon>
        <taxon>Aphididae</taxon>
        <taxon>Sipha</taxon>
    </lineage>
</organism>
<dbReference type="InterPro" id="IPR050645">
    <property type="entry name" value="Histidine_acid_phosphatase"/>
</dbReference>
<dbReference type="Proteomes" id="UP000694846">
    <property type="component" value="Unplaced"/>
</dbReference>
<name>A0A8B8G493_9HEMI</name>
<dbReference type="RefSeq" id="XP_025417633.1">
    <property type="nucleotide sequence ID" value="XM_025561848.1"/>
</dbReference>
<feature type="region of interest" description="Disordered" evidence="1">
    <location>
        <begin position="162"/>
        <end position="194"/>
    </location>
</feature>
<evidence type="ECO:0000256" key="1">
    <source>
        <dbReference type="SAM" id="MobiDB-lite"/>
    </source>
</evidence>
<evidence type="ECO:0000313" key="3">
    <source>
        <dbReference type="RefSeq" id="XP_025417633.1"/>
    </source>
</evidence>
<gene>
    <name evidence="3" type="primary">LOC112688580</name>
</gene>
<dbReference type="PANTHER" id="PTHR11567:SF25">
    <property type="entry name" value="PROTEIN FRA10AC1"/>
    <property type="match status" value="1"/>
</dbReference>
<dbReference type="AlphaFoldDB" id="A0A8B8G493"/>
<dbReference type="Pfam" id="PF09725">
    <property type="entry name" value="Fra10Ac1"/>
    <property type="match status" value="1"/>
</dbReference>
<proteinExistence type="predicted"/>